<sequence length="113" mass="12520">MPVVFSIDANVWCPVENEEDAIRVYGEVELVRGDTVTKAVRCWSAPCPNIDQSEEDATQRYLDYTCLPFMLFAHACEGRSLQAGTPELAYATYVRSCGIEKPTGSSGTDTFQE</sequence>
<organism evidence="1">
    <name type="scientific">Ananas comosus var. bracteatus</name>
    <name type="common">red pineapple</name>
    <dbReference type="NCBI Taxonomy" id="296719"/>
    <lineage>
        <taxon>Eukaryota</taxon>
        <taxon>Viridiplantae</taxon>
        <taxon>Streptophyta</taxon>
        <taxon>Embryophyta</taxon>
        <taxon>Tracheophyta</taxon>
        <taxon>Spermatophyta</taxon>
        <taxon>Magnoliopsida</taxon>
        <taxon>Liliopsida</taxon>
        <taxon>Poales</taxon>
        <taxon>Bromeliaceae</taxon>
        <taxon>Bromelioideae</taxon>
        <taxon>Ananas</taxon>
    </lineage>
</organism>
<dbReference type="AlphaFoldDB" id="A0A6V7NEZ6"/>
<reference evidence="1" key="1">
    <citation type="submission" date="2020-07" db="EMBL/GenBank/DDBJ databases">
        <authorList>
            <person name="Lin J."/>
        </authorList>
    </citation>
    <scope>NUCLEOTIDE SEQUENCE</scope>
</reference>
<name>A0A6V7NEZ6_ANACO</name>
<proteinExistence type="predicted"/>
<dbReference type="EMBL" id="LR862129">
    <property type="protein sequence ID" value="CAD1817057.1"/>
    <property type="molecule type" value="Genomic_DNA"/>
</dbReference>
<evidence type="ECO:0000313" key="1">
    <source>
        <dbReference type="EMBL" id="CAD1817057.1"/>
    </source>
</evidence>
<protein>
    <submittedName>
        <fullName evidence="1">Uncharacterized protein</fullName>
    </submittedName>
</protein>
<gene>
    <name evidence="1" type="ORF">CB5_LOCUS268</name>
</gene>
<accession>A0A6V7NEZ6</accession>